<evidence type="ECO:0000259" key="2">
    <source>
        <dbReference type="Pfam" id="PF03161"/>
    </source>
</evidence>
<dbReference type="EMBL" id="L43539">
    <property type="protein sequence ID" value="AAL34381.1"/>
    <property type="molecule type" value="Genomic_DNA"/>
</dbReference>
<dbReference type="InterPro" id="IPR027434">
    <property type="entry name" value="Homing_endonucl"/>
</dbReference>
<proteinExistence type="predicted"/>
<dbReference type="PANTHER" id="PTHR47539">
    <property type="entry name" value="PENTATRICOPEPTIDE REPEAT-CONTAINING PROTEIN OTP51, CHLOROPLASTIC"/>
    <property type="match status" value="1"/>
</dbReference>
<dbReference type="SUPFAM" id="SSF55608">
    <property type="entry name" value="Homing endonucleases"/>
    <property type="match status" value="1"/>
</dbReference>
<dbReference type="InterPro" id="IPR052500">
    <property type="entry name" value="Chloro/Mito_RNA_Process"/>
</dbReference>
<dbReference type="PANTHER" id="PTHR47539:SF1">
    <property type="entry name" value="PENTATRICOPEPTIDE REPEAT-CONTAINING PROTEIN OTP51, CHLOROPLASTIC"/>
    <property type="match status" value="1"/>
</dbReference>
<dbReference type="InterPro" id="IPR004860">
    <property type="entry name" value="LAGLIDADG_dom"/>
</dbReference>
<dbReference type="GO" id="GO:0004519">
    <property type="term" value="F:endonuclease activity"/>
    <property type="evidence" value="ECO:0007669"/>
    <property type="project" value="InterPro"/>
</dbReference>
<keyword evidence="3" id="KW-0150">Chloroplast</keyword>
<feature type="domain" description="Homing endonuclease LAGLIDADG" evidence="2">
    <location>
        <begin position="26"/>
        <end position="182"/>
    </location>
</feature>
<organism evidence="3">
    <name type="scientific">Chlamydomonas sp. SAG 66.72</name>
    <dbReference type="NCBI Taxonomy" id="163103"/>
    <lineage>
        <taxon>Eukaryota</taxon>
        <taxon>Viridiplantae</taxon>
        <taxon>Chlorophyta</taxon>
        <taxon>core chlorophytes</taxon>
        <taxon>Chlorophyceae</taxon>
        <taxon>CS clade</taxon>
        <taxon>Chlamydomonadales</taxon>
        <taxon>Chlamydomonadaceae</taxon>
        <taxon>Chlamydomonas</taxon>
    </lineage>
</organism>
<dbReference type="GO" id="GO:0048564">
    <property type="term" value="P:photosystem I assembly"/>
    <property type="evidence" value="ECO:0007669"/>
    <property type="project" value="TreeGrafter"/>
</dbReference>
<dbReference type="GO" id="GO:0045292">
    <property type="term" value="P:mRNA cis splicing, via spliceosome"/>
    <property type="evidence" value="ECO:0007669"/>
    <property type="project" value="TreeGrafter"/>
</dbReference>
<evidence type="ECO:0000256" key="1">
    <source>
        <dbReference type="SAM" id="MobiDB-lite"/>
    </source>
</evidence>
<dbReference type="Gene3D" id="3.10.28.10">
    <property type="entry name" value="Homing endonucleases"/>
    <property type="match status" value="2"/>
</dbReference>
<protein>
    <recommendedName>
        <fullName evidence="2">Homing endonuclease LAGLIDADG domain-containing protein</fullName>
    </recommendedName>
</protein>
<dbReference type="Pfam" id="PF03161">
    <property type="entry name" value="LAGLIDADG_2"/>
    <property type="match status" value="1"/>
</dbReference>
<evidence type="ECO:0000313" key="3">
    <source>
        <dbReference type="EMBL" id="AAL34381.1"/>
    </source>
</evidence>
<accession>Q8WKZ4</accession>
<sequence>MRKKSKNYMVPQTNNALAPLNREQRDAILGLMLGDGHLETQTGGNSYRLLVEGSLKHKPYIDHLYAIFEAFVTTPPREIVKSKGVNYGFKTLVHPGFRFYAKKFYKIDDAGRNIKGIPKDIHKFLNDRVLAYWYQDDGAKKGAGRSGKRIHTEGFTQADVRLLAAVLTEYGIKTTVNRQGHRINRTTGPNSTPPLATGQGGQEADPNYYILNITAEGDRALTPRILPYVIEHFYYKYNFLLLCFFSASTKKRGCVETRF</sequence>
<dbReference type="AlphaFoldDB" id="Q8WKZ4"/>
<keyword evidence="3" id="KW-0934">Plastid</keyword>
<feature type="compositionally biased region" description="Polar residues" evidence="1">
    <location>
        <begin position="185"/>
        <end position="194"/>
    </location>
</feature>
<name>Q8WKZ4_9CHLO</name>
<reference evidence="3" key="1">
    <citation type="submission" date="1997-12" db="EMBL/GenBank/DDBJ databases">
        <title>Distribution of group I introns in the chloroplast large subunit rRNA gene of green algae.</title>
        <authorList>
            <person name="Turmel M."/>
            <person name="Otis C."/>
            <person name="Mercier J.-P."/>
            <person name="Gutell R.R."/>
            <person name="Lemieux C."/>
        </authorList>
    </citation>
    <scope>NUCLEOTIDE SEQUENCE</scope>
    <source>
        <strain evidence="3">SAG 66.72</strain>
    </source>
</reference>
<dbReference type="GO" id="GO:0000373">
    <property type="term" value="P:Group II intron splicing"/>
    <property type="evidence" value="ECO:0007669"/>
    <property type="project" value="TreeGrafter"/>
</dbReference>
<geneLocation type="chloroplast" evidence="3"/>
<feature type="region of interest" description="Disordered" evidence="1">
    <location>
        <begin position="178"/>
        <end position="203"/>
    </location>
</feature>